<comment type="caution">
    <text evidence="11">The sequence shown here is derived from an EMBL/GenBank/DDBJ whole genome shotgun (WGS) entry which is preliminary data.</text>
</comment>
<reference evidence="11 12" key="1">
    <citation type="submission" date="2016-06" db="EMBL/GenBank/DDBJ databases">
        <authorList>
            <person name="Kjaerup R.B."/>
            <person name="Dalgaard T.S."/>
            <person name="Juul-Madsen H.R."/>
        </authorList>
    </citation>
    <scope>NUCLEOTIDE SEQUENCE [LARGE SCALE GENOMIC DNA]</scope>
    <source>
        <strain evidence="11 12">Pb300</strain>
    </source>
</reference>
<feature type="region of interest" description="Disordered" evidence="9">
    <location>
        <begin position="155"/>
        <end position="197"/>
    </location>
</feature>
<dbReference type="VEuPathDB" id="FungiDB:PABG_04613"/>
<comment type="function">
    <text evidence="8">Acts as a protein folding chaperone for elongation factor 1-alpha.</text>
</comment>
<dbReference type="GO" id="GO:0008270">
    <property type="term" value="F:zinc ion binding"/>
    <property type="evidence" value="ECO:0007669"/>
    <property type="project" value="UniProtKB-KW"/>
</dbReference>
<dbReference type="VEuPathDB" id="FungiDB:PADG_05012"/>
<evidence type="ECO:0000256" key="1">
    <source>
        <dbReference type="ARBA" id="ARBA00004123"/>
    </source>
</evidence>
<feature type="domain" description="Zinc finger ZPR1-type" evidence="10">
    <location>
        <begin position="501"/>
        <end position="667"/>
    </location>
</feature>
<evidence type="ECO:0000256" key="7">
    <source>
        <dbReference type="ARBA" id="ARBA00023242"/>
    </source>
</evidence>
<dbReference type="InterPro" id="IPR007175">
    <property type="entry name" value="Rpr2/Snm1/Rpp21"/>
</dbReference>
<feature type="region of interest" description="Disordered" evidence="9">
    <location>
        <begin position="433"/>
        <end position="487"/>
    </location>
</feature>
<keyword evidence="4" id="KW-0677">Repeat</keyword>
<protein>
    <recommendedName>
        <fullName evidence="10">Zinc finger ZPR1-type domain-containing protein</fullName>
    </recommendedName>
</protein>
<sequence>MASSVSATQLKFLKNSAHYLAAQSRSTSSHLLSVHNQLLRDESKRLSITNHREFCGACGSIRTSHSSRTISIKKNGVKKNLKGSRTPKQTLSIDPPLGVIYKCLRCHRRKFQRLQSTTKHTESKKQHLGAIAFATEISSSAGTLSVAEQTTQSPAATTLQKSTANLSSKKRAKARKKQDLAAALATRKQRAQSQTVLSSSSSSSALALLDFLKQPKKLQPPRPFLHGIQKANNRKKIPNVQMRNMDLNDAAQNLEAGKDENGSHNRIQTDDDTGLMQLESMCMNCQQTGTTKLLLIKIPFFRDVLLESFECPHCFFKNNSIKSAGEIQEHGTKYTLEVTDKSDFERQVVKGDNSVFRLETLGIEMPKESGQLTNIEGILTKILSQLEAEQPSRKVVDPELYKALDGIIGKLKLMIEGESFPFTVSLDDPTGNSWIAPAPHDEGSKYRRKGYPRTREQNEELGLSAEEEKKPDANANMTMSSSAGDPEDLDIIDGQVYTLPSECPGCSKVCAVNMQKVDIPHFKEVFIWSTVCDHCGYRTNEVKTGGAVPEKGRRVTLEVATIEDLSRDILKSDTCALSSSELDLSVQPGTLGGRFTTVEGLLTEVRDQLHGQIFEMGDEDIKPGDSMQEDDKALWDLFFARLNSAITGDLKFTITLEDPLANSYVQNLYSPEPDPRLTIEEYKRTDEEEDELGLKDMKTEGYEEDSEAIVDAPSAEKEQKS</sequence>
<accession>A0A1D2J8N7</accession>
<dbReference type="VEuPathDB" id="FungiDB:PADG_05013"/>
<evidence type="ECO:0000259" key="10">
    <source>
        <dbReference type="SMART" id="SM00709"/>
    </source>
</evidence>
<proteinExistence type="inferred from homology"/>
<keyword evidence="5" id="KW-0863">Zinc-finger</keyword>
<evidence type="ECO:0000313" key="11">
    <source>
        <dbReference type="EMBL" id="ODH20000.1"/>
    </source>
</evidence>
<feature type="domain" description="Zinc finger ZPR1-type" evidence="10">
    <location>
        <begin position="280"/>
        <end position="437"/>
    </location>
</feature>
<dbReference type="InterPro" id="IPR004457">
    <property type="entry name" value="Znf_ZPR1"/>
</dbReference>
<name>A0A1D2J8N7_PARBR</name>
<dbReference type="InterPro" id="IPR042451">
    <property type="entry name" value="ZPR1_A/B_dom"/>
</dbReference>
<dbReference type="Gene3D" id="2.60.120.1040">
    <property type="entry name" value="ZPR1, A/B domain"/>
    <property type="match status" value="2"/>
</dbReference>
<dbReference type="FunFam" id="2.20.25.420:FF:000002">
    <property type="entry name" value="Zinc finger protein ZPR1"/>
    <property type="match status" value="1"/>
</dbReference>
<dbReference type="GO" id="GO:0006396">
    <property type="term" value="P:RNA processing"/>
    <property type="evidence" value="ECO:0007669"/>
    <property type="project" value="InterPro"/>
</dbReference>
<feature type="compositionally biased region" description="Basic and acidic residues" evidence="9">
    <location>
        <begin position="682"/>
        <end position="701"/>
    </location>
</feature>
<dbReference type="Pfam" id="PF22794">
    <property type="entry name" value="jr-ZPR1"/>
    <property type="match status" value="2"/>
</dbReference>
<dbReference type="EMBL" id="LZYO01000298">
    <property type="protein sequence ID" value="ODH20000.1"/>
    <property type="molecule type" value="Genomic_DNA"/>
</dbReference>
<organism evidence="11 12">
    <name type="scientific">Paracoccidioides brasiliensis</name>
    <dbReference type="NCBI Taxonomy" id="121759"/>
    <lineage>
        <taxon>Eukaryota</taxon>
        <taxon>Fungi</taxon>
        <taxon>Dikarya</taxon>
        <taxon>Ascomycota</taxon>
        <taxon>Pezizomycotina</taxon>
        <taxon>Eurotiomycetes</taxon>
        <taxon>Eurotiomycetidae</taxon>
        <taxon>Onygenales</taxon>
        <taxon>Ajellomycetaceae</taxon>
        <taxon>Paracoccidioides</taxon>
    </lineage>
</organism>
<dbReference type="AlphaFoldDB" id="A0A1D2J8N7"/>
<gene>
    <name evidence="11" type="ORF">ACO22_06016</name>
</gene>
<dbReference type="SMART" id="SM00709">
    <property type="entry name" value="Zpr1"/>
    <property type="match status" value="2"/>
</dbReference>
<dbReference type="Pfam" id="PF03367">
    <property type="entry name" value="Zn_ribbon_ZPR1"/>
    <property type="match status" value="2"/>
</dbReference>
<feature type="region of interest" description="Disordered" evidence="9">
    <location>
        <begin position="682"/>
        <end position="721"/>
    </location>
</feature>
<evidence type="ECO:0000256" key="4">
    <source>
        <dbReference type="ARBA" id="ARBA00022737"/>
    </source>
</evidence>
<evidence type="ECO:0000256" key="6">
    <source>
        <dbReference type="ARBA" id="ARBA00022833"/>
    </source>
</evidence>
<comment type="subcellular location">
    <subcellularLocation>
        <location evidence="1">Nucleus</location>
    </subcellularLocation>
</comment>
<dbReference type="InterPro" id="IPR056180">
    <property type="entry name" value="ZPR1_jr_dom"/>
</dbReference>
<dbReference type="VEuPathDB" id="FungiDB:PABG_04612"/>
<dbReference type="FunFam" id="2.60.120.1040:FF:000001">
    <property type="entry name" value="Zinc finger protein ZPR1"/>
    <property type="match status" value="1"/>
</dbReference>
<evidence type="ECO:0000256" key="2">
    <source>
        <dbReference type="ARBA" id="ARBA00008354"/>
    </source>
</evidence>
<keyword evidence="3" id="KW-0479">Metal-binding</keyword>
<feature type="compositionally biased region" description="Polar residues" evidence="9">
    <location>
        <begin position="155"/>
        <end position="167"/>
    </location>
</feature>
<dbReference type="InterPro" id="IPR042452">
    <property type="entry name" value="ZPR1_Znf1/2"/>
</dbReference>
<dbReference type="GO" id="GO:0005634">
    <property type="term" value="C:nucleus"/>
    <property type="evidence" value="ECO:0007669"/>
    <property type="project" value="UniProtKB-SubCell"/>
</dbReference>
<evidence type="ECO:0000256" key="5">
    <source>
        <dbReference type="ARBA" id="ARBA00022771"/>
    </source>
</evidence>
<evidence type="ECO:0000256" key="8">
    <source>
        <dbReference type="ARBA" id="ARBA00054139"/>
    </source>
</evidence>
<evidence type="ECO:0000313" key="12">
    <source>
        <dbReference type="Proteomes" id="UP000242814"/>
    </source>
</evidence>
<keyword evidence="7" id="KW-0539">Nucleus</keyword>
<dbReference type="Gene3D" id="2.20.25.420">
    <property type="entry name" value="ZPR1, zinc finger domain"/>
    <property type="match status" value="2"/>
</dbReference>
<dbReference type="PANTHER" id="PTHR10876">
    <property type="entry name" value="ZINC FINGER PROTEIN ZPR1"/>
    <property type="match status" value="1"/>
</dbReference>
<dbReference type="NCBIfam" id="TIGR00310">
    <property type="entry name" value="ZPR1_znf"/>
    <property type="match status" value="2"/>
</dbReference>
<comment type="similarity">
    <text evidence="2">Belongs to the ZPR1 family.</text>
</comment>
<evidence type="ECO:0000256" key="9">
    <source>
        <dbReference type="SAM" id="MobiDB-lite"/>
    </source>
</evidence>
<dbReference type="FunFam" id="2.20.25.420:FF:000001">
    <property type="entry name" value="Zinc finger protein ZPR1"/>
    <property type="match status" value="1"/>
</dbReference>
<dbReference type="InterPro" id="IPR040141">
    <property type="entry name" value="ZPR1"/>
</dbReference>
<dbReference type="Pfam" id="PF04032">
    <property type="entry name" value="Rpr2"/>
    <property type="match status" value="1"/>
</dbReference>
<dbReference type="Proteomes" id="UP000242814">
    <property type="component" value="Unassembled WGS sequence"/>
</dbReference>
<keyword evidence="6" id="KW-0862">Zinc</keyword>
<evidence type="ECO:0000256" key="3">
    <source>
        <dbReference type="ARBA" id="ARBA00022723"/>
    </source>
</evidence>
<dbReference type="PANTHER" id="PTHR10876:SF0">
    <property type="entry name" value="ZINC FINGER PROTEIN ZPR1"/>
    <property type="match status" value="1"/>
</dbReference>